<sequence>MRGARRQLKWKQQREQKARRANASTSQGTGQSTGQFINDIAKHADCRLDQLCQLQAQFGTPVVVGEAACIAYRGTCTKKPGNSCVNTDAYEMATAELFVTLNDGVSWVPLLEFSLTDLSLTRLREAVLAAAGLQDSARRFAYQEAGMKVKLISDAQLQSWVDRGEGPKQLFFISVPAASPAPPLPLSEVSAIATSRFVHRVNATLVVVVAARAPTPNPDPRSNPALNPERLLVDEAYCKYERIVMVLRKPKLALVVALAVPRLQYSASTLPASCLLAASWAVSQYYSIHNGSNDYTTVHNRIIQRLLQRCRADEEVSGDGTTERLTIALATALSSDPIGLQHQPFVAGAVNKCFIEVLSLVDGHLPLNLQLGLKFHRDVGDSGVSLHPDVVIRDRDGIRLLFKAEEKDELHNINVPIEELCSKTGVWSPLYYGQLTYLLTMAVAGACVQFCAIKRGSPATAKLIGPPLQMDNIVSRAHIIIATFNLHRLLAIVAANLPASVLPVDKDVVLCHTNWGYTRTLHFMSTELLVYKRIKPWSKYVAAWHVDFAHLKDVYSRTACAAGLVHAAGDTPTLDARDDKYTVALHPLGLQGSDAVPLNERELQHAAHGLLHGLQALHEANFEHRDLRLANCACDISKTRFFLLDLETCAPADAEVTSIHMSHWS</sequence>
<dbReference type="Proteomes" id="UP000664859">
    <property type="component" value="Unassembled WGS sequence"/>
</dbReference>
<dbReference type="OrthoDB" id="541922at2759"/>
<evidence type="ECO:0000313" key="3">
    <source>
        <dbReference type="Proteomes" id="UP000664859"/>
    </source>
</evidence>
<evidence type="ECO:0000313" key="2">
    <source>
        <dbReference type="EMBL" id="KAG5178709.1"/>
    </source>
</evidence>
<dbReference type="SUPFAM" id="SSF56112">
    <property type="entry name" value="Protein kinase-like (PK-like)"/>
    <property type="match status" value="1"/>
</dbReference>
<accession>A0A835YP73</accession>
<reference evidence="2" key="1">
    <citation type="submission" date="2021-02" db="EMBL/GenBank/DDBJ databases">
        <title>First Annotated Genome of the Yellow-green Alga Tribonema minus.</title>
        <authorList>
            <person name="Mahan K.M."/>
        </authorList>
    </citation>
    <scope>NUCLEOTIDE SEQUENCE</scope>
    <source>
        <strain evidence="2">UTEX B ZZ1240</strain>
    </source>
</reference>
<dbReference type="InterPro" id="IPR011009">
    <property type="entry name" value="Kinase-like_dom_sf"/>
</dbReference>
<dbReference type="Gene3D" id="1.10.510.10">
    <property type="entry name" value="Transferase(Phosphotransferase) domain 1"/>
    <property type="match status" value="1"/>
</dbReference>
<feature type="compositionally biased region" description="Basic residues" evidence="1">
    <location>
        <begin position="1"/>
        <end position="11"/>
    </location>
</feature>
<dbReference type="EMBL" id="JAFCMP010000513">
    <property type="protein sequence ID" value="KAG5178709.1"/>
    <property type="molecule type" value="Genomic_DNA"/>
</dbReference>
<protein>
    <recommendedName>
        <fullName evidence="4">Protein kinase domain-containing protein</fullName>
    </recommendedName>
</protein>
<keyword evidence="3" id="KW-1185">Reference proteome</keyword>
<proteinExistence type="predicted"/>
<evidence type="ECO:0008006" key="4">
    <source>
        <dbReference type="Google" id="ProtNLM"/>
    </source>
</evidence>
<evidence type="ECO:0000256" key="1">
    <source>
        <dbReference type="SAM" id="MobiDB-lite"/>
    </source>
</evidence>
<comment type="caution">
    <text evidence="2">The sequence shown here is derived from an EMBL/GenBank/DDBJ whole genome shotgun (WGS) entry which is preliminary data.</text>
</comment>
<feature type="region of interest" description="Disordered" evidence="1">
    <location>
        <begin position="1"/>
        <end position="32"/>
    </location>
</feature>
<organism evidence="2 3">
    <name type="scientific">Tribonema minus</name>
    <dbReference type="NCBI Taxonomy" id="303371"/>
    <lineage>
        <taxon>Eukaryota</taxon>
        <taxon>Sar</taxon>
        <taxon>Stramenopiles</taxon>
        <taxon>Ochrophyta</taxon>
        <taxon>PX clade</taxon>
        <taxon>Xanthophyceae</taxon>
        <taxon>Tribonematales</taxon>
        <taxon>Tribonemataceae</taxon>
        <taxon>Tribonema</taxon>
    </lineage>
</organism>
<name>A0A835YP73_9STRA</name>
<gene>
    <name evidence="2" type="ORF">JKP88DRAFT_264559</name>
</gene>
<dbReference type="AlphaFoldDB" id="A0A835YP73"/>